<evidence type="ECO:0000259" key="7">
    <source>
        <dbReference type="PROSITE" id="PS50847"/>
    </source>
</evidence>
<reference evidence="9" key="1">
    <citation type="journal article" date="2019" name="Int. J. Syst. Evol. Microbiol.">
        <title>The Global Catalogue of Microorganisms (GCM) 10K type strain sequencing project: providing services to taxonomists for standard genome sequencing and annotation.</title>
        <authorList>
            <consortium name="The Broad Institute Genomics Platform"/>
            <consortium name="The Broad Institute Genome Sequencing Center for Infectious Disease"/>
            <person name="Wu L."/>
            <person name="Ma J."/>
        </authorList>
    </citation>
    <scope>NUCLEOTIDE SEQUENCE [LARGE SCALE GENOMIC DNA]</scope>
    <source>
        <strain evidence="9">JCM 13004</strain>
    </source>
</reference>
<keyword evidence="5" id="KW-1133">Transmembrane helix</keyword>
<dbReference type="RefSeq" id="WP_344442366.1">
    <property type="nucleotide sequence ID" value="NZ_BAAALF010000050.1"/>
</dbReference>
<evidence type="ECO:0000256" key="1">
    <source>
        <dbReference type="ARBA" id="ARBA00022512"/>
    </source>
</evidence>
<accession>A0ABP4GVX8</accession>
<dbReference type="InterPro" id="IPR019931">
    <property type="entry name" value="LPXTG_anchor"/>
</dbReference>
<keyword evidence="9" id="KW-1185">Reference proteome</keyword>
<feature type="domain" description="Gram-positive cocci surface proteins LPxTG" evidence="7">
    <location>
        <begin position="391"/>
        <end position="427"/>
    </location>
</feature>
<comment type="caution">
    <text evidence="8">The sequence shown here is derived from an EMBL/GenBank/DDBJ whole genome shotgun (WGS) entry which is preliminary data.</text>
</comment>
<evidence type="ECO:0000256" key="6">
    <source>
        <dbReference type="SAM" id="SignalP"/>
    </source>
</evidence>
<feature type="signal peptide" evidence="6">
    <location>
        <begin position="1"/>
        <end position="29"/>
    </location>
</feature>
<keyword evidence="5" id="KW-0472">Membrane</keyword>
<feature type="transmembrane region" description="Helical" evidence="5">
    <location>
        <begin position="400"/>
        <end position="420"/>
    </location>
</feature>
<keyword evidence="4" id="KW-0572">Peptidoglycan-anchor</keyword>
<dbReference type="Proteomes" id="UP001500037">
    <property type="component" value="Unassembled WGS sequence"/>
</dbReference>
<evidence type="ECO:0000313" key="8">
    <source>
        <dbReference type="EMBL" id="GAA1239658.1"/>
    </source>
</evidence>
<keyword evidence="1" id="KW-0134">Cell wall</keyword>
<dbReference type="PROSITE" id="PS50847">
    <property type="entry name" value="GRAM_POS_ANCHORING"/>
    <property type="match status" value="1"/>
</dbReference>
<protein>
    <recommendedName>
        <fullName evidence="7">Gram-positive cocci surface proteins LPxTG domain-containing protein</fullName>
    </recommendedName>
</protein>
<keyword evidence="3 6" id="KW-0732">Signal</keyword>
<sequence>MKLVRSSAVALAALGLCALQLAAGSAASADDLGSLKLTDWLSQSSVLTGGSATFGIWVQAPGGGKVDANVLVTVKPHGSTTASLPTGVSLSFKGSNCTPAVPGTAPAEAAAFMCDVTRAALASPDSSPPMSGWTDGTVTVGASVVDGTQFDLSQTLVPHADLTLAQVEADQKAGKAFQSNSTVYQVLPKGWTPQNTATYQLTDFTAGQSAVQSVKLQSNSQTGWTITTDGTVGGQPWDPTPNPDRLRLPYGLDLVDLAYDNGAQCENVSQEWQHRRGGEGEWLVSCSVQPGETTVKMTFKAAADLKEARVALHSDAYSSAHSAVGTFTVKPAAVTSGSASASASAPAAGPTSATVSAGASTAAGAASRSATPAAPSASASRSATPAAGQQLASTGAGDTVGYGVAGAVVLAAGVGIVVLARRRAARG</sequence>
<gene>
    <name evidence="8" type="ORF">GCM10009665_32950</name>
</gene>
<keyword evidence="2" id="KW-0964">Secreted</keyword>
<feature type="chain" id="PRO_5046492183" description="Gram-positive cocci surface proteins LPxTG domain-containing protein" evidence="6">
    <location>
        <begin position="30"/>
        <end position="427"/>
    </location>
</feature>
<evidence type="ECO:0000256" key="2">
    <source>
        <dbReference type="ARBA" id="ARBA00022525"/>
    </source>
</evidence>
<name>A0ABP4GVX8_9ACTN</name>
<evidence type="ECO:0000313" key="9">
    <source>
        <dbReference type="Proteomes" id="UP001500037"/>
    </source>
</evidence>
<organism evidence="8 9">
    <name type="scientific">Kitasatospora nipponensis</name>
    <dbReference type="NCBI Taxonomy" id="258049"/>
    <lineage>
        <taxon>Bacteria</taxon>
        <taxon>Bacillati</taxon>
        <taxon>Actinomycetota</taxon>
        <taxon>Actinomycetes</taxon>
        <taxon>Kitasatosporales</taxon>
        <taxon>Streptomycetaceae</taxon>
        <taxon>Kitasatospora</taxon>
    </lineage>
</organism>
<keyword evidence="5" id="KW-0812">Transmembrane</keyword>
<evidence type="ECO:0000256" key="3">
    <source>
        <dbReference type="ARBA" id="ARBA00022729"/>
    </source>
</evidence>
<dbReference type="EMBL" id="BAAALF010000050">
    <property type="protein sequence ID" value="GAA1239658.1"/>
    <property type="molecule type" value="Genomic_DNA"/>
</dbReference>
<evidence type="ECO:0000256" key="5">
    <source>
        <dbReference type="SAM" id="Phobius"/>
    </source>
</evidence>
<proteinExistence type="predicted"/>
<evidence type="ECO:0000256" key="4">
    <source>
        <dbReference type="ARBA" id="ARBA00023088"/>
    </source>
</evidence>